<dbReference type="Proteomes" id="UP000299102">
    <property type="component" value="Unassembled WGS sequence"/>
</dbReference>
<proteinExistence type="predicted"/>
<comment type="caution">
    <text evidence="3">The sequence shown here is derived from an EMBL/GenBank/DDBJ whole genome shotgun (WGS) entry which is preliminary data.</text>
</comment>
<dbReference type="GO" id="GO:0004016">
    <property type="term" value="F:adenylate cyclase activity"/>
    <property type="evidence" value="ECO:0007669"/>
    <property type="project" value="TreeGrafter"/>
</dbReference>
<accession>A0A4C1YJ56</accession>
<evidence type="ECO:0000313" key="4">
    <source>
        <dbReference type="Proteomes" id="UP000299102"/>
    </source>
</evidence>
<dbReference type="GO" id="GO:0007193">
    <property type="term" value="P:adenylate cyclase-inhibiting G protein-coupled receptor signaling pathway"/>
    <property type="evidence" value="ECO:0007669"/>
    <property type="project" value="TreeGrafter"/>
</dbReference>
<dbReference type="GO" id="GO:0006171">
    <property type="term" value="P:cAMP biosynthetic process"/>
    <property type="evidence" value="ECO:0007669"/>
    <property type="project" value="TreeGrafter"/>
</dbReference>
<reference evidence="3 4" key="1">
    <citation type="journal article" date="2019" name="Commun. Biol.">
        <title>The bagworm genome reveals a unique fibroin gene that provides high tensile strength.</title>
        <authorList>
            <person name="Kono N."/>
            <person name="Nakamura H."/>
            <person name="Ohtoshi R."/>
            <person name="Tomita M."/>
            <person name="Numata K."/>
            <person name="Arakawa K."/>
        </authorList>
    </citation>
    <scope>NUCLEOTIDE SEQUENCE [LARGE SCALE GENOMIC DNA]</scope>
</reference>
<dbReference type="GO" id="GO:0007189">
    <property type="term" value="P:adenylate cyclase-activating G protein-coupled receptor signaling pathway"/>
    <property type="evidence" value="ECO:0007669"/>
    <property type="project" value="TreeGrafter"/>
</dbReference>
<keyword evidence="4" id="KW-1185">Reference proteome</keyword>
<evidence type="ECO:0000313" key="3">
    <source>
        <dbReference type="EMBL" id="GBP76421.1"/>
    </source>
</evidence>
<dbReference type="AlphaFoldDB" id="A0A4C1YJ56"/>
<dbReference type="EMBL" id="BGZK01001291">
    <property type="protein sequence ID" value="GBP76421.1"/>
    <property type="molecule type" value="Genomic_DNA"/>
</dbReference>
<evidence type="ECO:0000256" key="1">
    <source>
        <dbReference type="ARBA" id="ARBA00022741"/>
    </source>
</evidence>
<protein>
    <submittedName>
        <fullName evidence="3">Adenylate cyclase type 2</fullName>
    </submittedName>
</protein>
<evidence type="ECO:0000256" key="2">
    <source>
        <dbReference type="ARBA" id="ARBA00023239"/>
    </source>
</evidence>
<gene>
    <name evidence="3" type="primary">Ac76E</name>
    <name evidence="3" type="ORF">EVAR_102396_1</name>
</gene>
<dbReference type="OrthoDB" id="6147412at2759"/>
<organism evidence="3 4">
    <name type="scientific">Eumeta variegata</name>
    <name type="common">Bagworm moth</name>
    <name type="synonym">Eumeta japonica</name>
    <dbReference type="NCBI Taxonomy" id="151549"/>
    <lineage>
        <taxon>Eukaryota</taxon>
        <taxon>Metazoa</taxon>
        <taxon>Ecdysozoa</taxon>
        <taxon>Arthropoda</taxon>
        <taxon>Hexapoda</taxon>
        <taxon>Insecta</taxon>
        <taxon>Pterygota</taxon>
        <taxon>Neoptera</taxon>
        <taxon>Endopterygota</taxon>
        <taxon>Lepidoptera</taxon>
        <taxon>Glossata</taxon>
        <taxon>Ditrysia</taxon>
        <taxon>Tineoidea</taxon>
        <taxon>Psychidae</taxon>
        <taxon>Oiketicinae</taxon>
        <taxon>Eumeta</taxon>
    </lineage>
</organism>
<dbReference type="PANTHER" id="PTHR45627">
    <property type="entry name" value="ADENYLATE CYCLASE TYPE 1"/>
    <property type="match status" value="1"/>
</dbReference>
<name>A0A4C1YJ56_EUMVA</name>
<keyword evidence="1" id="KW-0547">Nucleotide-binding</keyword>
<dbReference type="STRING" id="151549.A0A4C1YJ56"/>
<dbReference type="PANTHER" id="PTHR45627:SF12">
    <property type="entry name" value="ADENYLATE CYCLASE TYPE 2"/>
    <property type="match status" value="1"/>
</dbReference>
<keyword evidence="2" id="KW-0456">Lyase</keyword>
<dbReference type="GO" id="GO:0000166">
    <property type="term" value="F:nucleotide binding"/>
    <property type="evidence" value="ECO:0007669"/>
    <property type="project" value="UniProtKB-KW"/>
</dbReference>
<dbReference type="GO" id="GO:0005886">
    <property type="term" value="C:plasma membrane"/>
    <property type="evidence" value="ECO:0007669"/>
    <property type="project" value="TreeGrafter"/>
</dbReference>
<sequence length="87" mass="9752">MRVEGNNHMEYFVCCSRVHITKATLLQLGDRFEVEPGDGAAREGYLADHKVETYLIVPPKEQVDKQLRSGIYYPLAVVPGSLDSELS</sequence>